<keyword evidence="10" id="KW-0472">Membrane</keyword>
<dbReference type="GO" id="GO:0005524">
    <property type="term" value="F:ATP binding"/>
    <property type="evidence" value="ECO:0007669"/>
    <property type="project" value="UniProtKB-KW"/>
</dbReference>
<evidence type="ECO:0000256" key="6">
    <source>
        <dbReference type="ARBA" id="ARBA00022840"/>
    </source>
</evidence>
<dbReference type="GO" id="GO:0015408">
    <property type="term" value="F:ABC-type ferric iron transporter activity"/>
    <property type="evidence" value="ECO:0007669"/>
    <property type="project" value="InterPro"/>
</dbReference>
<keyword evidence="4" id="KW-0997">Cell inner membrane</keyword>
<keyword evidence="7" id="KW-1278">Translocase</keyword>
<organism evidence="13 14">
    <name type="scientific">Cryobacterium arcticum</name>
    <dbReference type="NCBI Taxonomy" id="670052"/>
    <lineage>
        <taxon>Bacteria</taxon>
        <taxon>Bacillati</taxon>
        <taxon>Actinomycetota</taxon>
        <taxon>Actinomycetes</taxon>
        <taxon>Micrococcales</taxon>
        <taxon>Microbacteriaceae</taxon>
        <taxon>Cryobacterium</taxon>
    </lineage>
</organism>
<reference evidence="13 14" key="1">
    <citation type="submission" date="2016-06" db="EMBL/GenBank/DDBJ databases">
        <title>Genome sequencing of Cryobacterium arcticum PAMC 27867.</title>
        <authorList>
            <person name="Lee J."/>
            <person name="Kim O.-S."/>
        </authorList>
    </citation>
    <scope>NUCLEOTIDE SEQUENCE [LARGE SCALE GENOMIC DNA]</scope>
    <source>
        <strain evidence="13 14">PAMC 27867</strain>
    </source>
</reference>
<dbReference type="Gene3D" id="3.40.50.300">
    <property type="entry name" value="P-loop containing nucleotide triphosphate hydrolases"/>
    <property type="match status" value="1"/>
</dbReference>
<dbReference type="InterPro" id="IPR003593">
    <property type="entry name" value="AAA+_ATPase"/>
</dbReference>
<evidence type="ECO:0000256" key="2">
    <source>
        <dbReference type="ARBA" id="ARBA00022475"/>
    </source>
</evidence>
<dbReference type="CDD" id="cd03259">
    <property type="entry name" value="ABC_Carb_Solutes_like"/>
    <property type="match status" value="1"/>
</dbReference>
<dbReference type="InterPro" id="IPR027417">
    <property type="entry name" value="P-loop_NTPase"/>
</dbReference>
<evidence type="ECO:0000256" key="7">
    <source>
        <dbReference type="ARBA" id="ARBA00022967"/>
    </source>
</evidence>
<dbReference type="PANTHER" id="PTHR42781">
    <property type="entry name" value="SPERMIDINE/PUTRESCINE IMPORT ATP-BINDING PROTEIN POTA"/>
    <property type="match status" value="1"/>
</dbReference>
<dbReference type="PATRIC" id="fig|670052.7.peg.2227"/>
<evidence type="ECO:0000256" key="10">
    <source>
        <dbReference type="ARBA" id="ARBA00023136"/>
    </source>
</evidence>
<dbReference type="InterPro" id="IPR015853">
    <property type="entry name" value="ABC_transpr_FbpC"/>
</dbReference>
<accession>A0A1B1BKE8</accession>
<keyword evidence="1" id="KW-0813">Transport</keyword>
<dbReference type="STRING" id="670052.PA27867_2165"/>
<keyword evidence="14" id="KW-1185">Reference proteome</keyword>
<dbReference type="EC" id="7.6.2.9" evidence="11"/>
<dbReference type="SMART" id="SM00382">
    <property type="entry name" value="AAA"/>
    <property type="match status" value="1"/>
</dbReference>
<keyword evidence="3" id="KW-0410">Iron transport</keyword>
<dbReference type="PROSITE" id="PS00211">
    <property type="entry name" value="ABC_TRANSPORTER_1"/>
    <property type="match status" value="1"/>
</dbReference>
<evidence type="ECO:0000256" key="1">
    <source>
        <dbReference type="ARBA" id="ARBA00022448"/>
    </source>
</evidence>
<dbReference type="PROSITE" id="PS50893">
    <property type="entry name" value="ABC_TRANSPORTER_2"/>
    <property type="match status" value="1"/>
</dbReference>
<dbReference type="GO" id="GO:0015418">
    <property type="term" value="F:ABC-type quaternary ammonium compound transporting activity"/>
    <property type="evidence" value="ECO:0007669"/>
    <property type="project" value="UniProtKB-EC"/>
</dbReference>
<dbReference type="GO" id="GO:0016020">
    <property type="term" value="C:membrane"/>
    <property type="evidence" value="ECO:0007669"/>
    <property type="project" value="InterPro"/>
</dbReference>
<evidence type="ECO:0000256" key="9">
    <source>
        <dbReference type="ARBA" id="ARBA00023065"/>
    </source>
</evidence>
<dbReference type="SUPFAM" id="SSF52540">
    <property type="entry name" value="P-loop containing nucleoside triphosphate hydrolases"/>
    <property type="match status" value="1"/>
</dbReference>
<dbReference type="FunFam" id="3.40.50.300:FF:000425">
    <property type="entry name" value="Probable ABC transporter, ATP-binding subunit"/>
    <property type="match status" value="1"/>
</dbReference>
<dbReference type="AlphaFoldDB" id="A0A1B1BKE8"/>
<dbReference type="GO" id="GO:0016887">
    <property type="term" value="F:ATP hydrolysis activity"/>
    <property type="evidence" value="ECO:0007669"/>
    <property type="project" value="InterPro"/>
</dbReference>
<keyword evidence="5" id="KW-0547">Nucleotide-binding</keyword>
<evidence type="ECO:0000256" key="11">
    <source>
        <dbReference type="ARBA" id="ARBA00066388"/>
    </source>
</evidence>
<keyword evidence="9" id="KW-0406">Ion transport</keyword>
<evidence type="ECO:0000256" key="5">
    <source>
        <dbReference type="ARBA" id="ARBA00022741"/>
    </source>
</evidence>
<evidence type="ECO:0000259" key="12">
    <source>
        <dbReference type="PROSITE" id="PS50893"/>
    </source>
</evidence>
<dbReference type="InterPro" id="IPR050093">
    <property type="entry name" value="ABC_SmlMolc_Importer"/>
</dbReference>
<name>A0A1B1BKE8_9MICO</name>
<dbReference type="PANTHER" id="PTHR42781:SF5">
    <property type="entry name" value="PUTRESCINE TRANSPORT ATP-BINDING PROTEIN POTG"/>
    <property type="match status" value="1"/>
</dbReference>
<sequence>MTSLTISGISKDLGGVPVLRDVSLSLEAGSRLAVVGASGSGKSTLLRLIAGFDRPDAGSVRIDHSLVSDDSVFVPAHRRGIGYVAQDGALFPHLTVAQNIHFGLRGTQRRRHEAEAAAELVGLDKQLLQRYPHELSGGQQQRVALARALAPEPRILLLDEPFSALDAGLRSQTRHAVVEALEHTGTTTVLVTHDQAEALSFGQQIAVISGGRIDQAGSPIQVFQNPSTSETAVFLGDAIFVPCHVQGTVADSALGRLTVAYDHRGGGTGARALLRPTQLSLDLNPVRTNAVIVRSSFSGSTVRLDLRLTEPGVAADSVLTFDLMTAQPDGYAVGTAVALTATGAVGVYSPAH</sequence>
<gene>
    <name evidence="13" type="ORF">PA27867_2165</name>
</gene>
<dbReference type="Proteomes" id="UP000092582">
    <property type="component" value="Chromosome 1"/>
</dbReference>
<dbReference type="KEGG" id="cart:PA27867_2165"/>
<evidence type="ECO:0000313" key="13">
    <source>
        <dbReference type="EMBL" id="ANP73117.1"/>
    </source>
</evidence>
<dbReference type="OrthoDB" id="9802264at2"/>
<dbReference type="Pfam" id="PF00005">
    <property type="entry name" value="ABC_tran"/>
    <property type="match status" value="1"/>
</dbReference>
<evidence type="ECO:0000256" key="8">
    <source>
        <dbReference type="ARBA" id="ARBA00023004"/>
    </source>
</evidence>
<keyword evidence="8" id="KW-0408">Iron</keyword>
<keyword evidence="2" id="KW-1003">Cell membrane</keyword>
<dbReference type="InterPro" id="IPR017871">
    <property type="entry name" value="ABC_transporter-like_CS"/>
</dbReference>
<dbReference type="RefSeq" id="WP_066596296.1">
    <property type="nucleotide sequence ID" value="NZ_CP016282.1"/>
</dbReference>
<evidence type="ECO:0000256" key="4">
    <source>
        <dbReference type="ARBA" id="ARBA00022519"/>
    </source>
</evidence>
<keyword evidence="6 13" id="KW-0067">ATP-binding</keyword>
<dbReference type="EMBL" id="CP016282">
    <property type="protein sequence ID" value="ANP73117.1"/>
    <property type="molecule type" value="Genomic_DNA"/>
</dbReference>
<evidence type="ECO:0000256" key="3">
    <source>
        <dbReference type="ARBA" id="ARBA00022496"/>
    </source>
</evidence>
<dbReference type="InterPro" id="IPR003439">
    <property type="entry name" value="ABC_transporter-like_ATP-bd"/>
</dbReference>
<protein>
    <recommendedName>
        <fullName evidence="11">ABC-type quaternary amine transporter</fullName>
        <ecNumber evidence="11">7.6.2.9</ecNumber>
    </recommendedName>
</protein>
<proteinExistence type="predicted"/>
<feature type="domain" description="ABC transporter" evidence="12">
    <location>
        <begin position="4"/>
        <end position="235"/>
    </location>
</feature>
<evidence type="ECO:0000313" key="14">
    <source>
        <dbReference type="Proteomes" id="UP000092582"/>
    </source>
</evidence>